<feature type="region of interest" description="Disordered" evidence="6">
    <location>
        <begin position="42"/>
        <end position="70"/>
    </location>
</feature>
<feature type="compositionally biased region" description="Pro residues" evidence="6">
    <location>
        <begin position="290"/>
        <end position="304"/>
    </location>
</feature>
<dbReference type="Gene3D" id="6.10.140.1610">
    <property type="match status" value="1"/>
</dbReference>
<reference evidence="8" key="3">
    <citation type="submission" date="2025-09" db="UniProtKB">
        <authorList>
            <consortium name="Ensembl"/>
        </authorList>
    </citation>
    <scope>IDENTIFICATION</scope>
    <source>
        <strain evidence="8">Glennie</strain>
    </source>
</reference>
<evidence type="ECO:0000256" key="1">
    <source>
        <dbReference type="ARBA" id="ARBA00004123"/>
    </source>
</evidence>
<evidence type="ECO:0000313" key="9">
    <source>
        <dbReference type="Proteomes" id="UP000002279"/>
    </source>
</evidence>
<keyword evidence="9" id="KW-1185">Reference proteome</keyword>
<feature type="compositionally biased region" description="Basic and acidic residues" evidence="6">
    <location>
        <begin position="416"/>
        <end position="427"/>
    </location>
</feature>
<evidence type="ECO:0000256" key="6">
    <source>
        <dbReference type="SAM" id="MobiDB-lite"/>
    </source>
</evidence>
<reference evidence="8 9" key="1">
    <citation type="journal article" date="2008" name="Nature">
        <title>Genome analysis of the platypus reveals unique signatures of evolution.</title>
        <authorList>
            <person name="Warren W.C."/>
            <person name="Hillier L.W."/>
            <person name="Marshall Graves J.A."/>
            <person name="Birney E."/>
            <person name="Ponting C.P."/>
            <person name="Grutzner F."/>
            <person name="Belov K."/>
            <person name="Miller W."/>
            <person name="Clarke L."/>
            <person name="Chinwalla A.T."/>
            <person name="Yang S.P."/>
            <person name="Heger A."/>
            <person name="Locke D.P."/>
            <person name="Miethke P."/>
            <person name="Waters P.D."/>
            <person name="Veyrunes F."/>
            <person name="Fulton L."/>
            <person name="Fulton B."/>
            <person name="Graves T."/>
            <person name="Wallis J."/>
            <person name="Puente X.S."/>
            <person name="Lopez-Otin C."/>
            <person name="Ordonez G.R."/>
            <person name="Eichler E.E."/>
            <person name="Chen L."/>
            <person name="Cheng Z."/>
            <person name="Deakin J.E."/>
            <person name="Alsop A."/>
            <person name="Thompson K."/>
            <person name="Kirby P."/>
            <person name="Papenfuss A.T."/>
            <person name="Wakefield M.J."/>
            <person name="Olender T."/>
            <person name="Lancet D."/>
            <person name="Huttley G.A."/>
            <person name="Smit A.F."/>
            <person name="Pask A."/>
            <person name="Temple-Smith P."/>
            <person name="Batzer M.A."/>
            <person name="Walker J.A."/>
            <person name="Konkel M.K."/>
            <person name="Harris R.S."/>
            <person name="Whittington C.M."/>
            <person name="Wong E.S."/>
            <person name="Gemmell N.J."/>
            <person name="Buschiazzo E."/>
            <person name="Vargas Jentzsch I.M."/>
            <person name="Merkel A."/>
            <person name="Schmitz J."/>
            <person name="Zemann A."/>
            <person name="Churakov G."/>
            <person name="Kriegs J.O."/>
            <person name="Brosius J."/>
            <person name="Murchison E.P."/>
            <person name="Sachidanandam R."/>
            <person name="Smith C."/>
            <person name="Hannon G.J."/>
            <person name="Tsend-Ayush E."/>
            <person name="McMillan D."/>
            <person name="Attenborough R."/>
            <person name="Rens W."/>
            <person name="Ferguson-Smith M."/>
            <person name="Lefevre C.M."/>
            <person name="Sharp J.A."/>
            <person name="Nicholas K.R."/>
            <person name="Ray D.A."/>
            <person name="Kube M."/>
            <person name="Reinhardt R."/>
            <person name="Pringle T.H."/>
            <person name="Taylor J."/>
            <person name="Jones R.C."/>
            <person name="Nixon B."/>
            <person name="Dacheux J.L."/>
            <person name="Niwa H."/>
            <person name="Sekita Y."/>
            <person name="Huang X."/>
            <person name="Stark A."/>
            <person name="Kheradpour P."/>
            <person name="Kellis M."/>
            <person name="Flicek P."/>
            <person name="Chen Y."/>
            <person name="Webber C."/>
            <person name="Hardison R."/>
            <person name="Nelson J."/>
            <person name="Hallsworth-Pepin K."/>
            <person name="Delehaunty K."/>
            <person name="Markovic C."/>
            <person name="Minx P."/>
            <person name="Feng Y."/>
            <person name="Kremitzki C."/>
            <person name="Mitreva M."/>
            <person name="Glasscock J."/>
            <person name="Wylie T."/>
            <person name="Wohldmann P."/>
            <person name="Thiru P."/>
            <person name="Nhan M.N."/>
            <person name="Pohl C.S."/>
            <person name="Smith S.M."/>
            <person name="Hou S."/>
            <person name="Nefedov M."/>
            <person name="de Jong P.J."/>
            <person name="Renfree M.B."/>
            <person name="Mardis E.R."/>
            <person name="Wilson R.K."/>
        </authorList>
    </citation>
    <scope>NUCLEOTIDE SEQUENCE [LARGE SCALE GENOMIC DNA]</scope>
    <source>
        <strain evidence="8 9">Glennie</strain>
    </source>
</reference>
<comment type="similarity">
    <text evidence="3">Belongs to the SPOT14 family.</text>
</comment>
<evidence type="ECO:0000256" key="4">
    <source>
        <dbReference type="ARBA" id="ARBA00022490"/>
    </source>
</evidence>
<feature type="region of interest" description="Disordered" evidence="6">
    <location>
        <begin position="209"/>
        <end position="233"/>
    </location>
</feature>
<keyword evidence="7" id="KW-0472">Membrane</keyword>
<name>A0A6I8NAR0_ORNAN</name>
<dbReference type="GO" id="GO:0005829">
    <property type="term" value="C:cytosol"/>
    <property type="evidence" value="ECO:0000318"/>
    <property type="project" value="GO_Central"/>
</dbReference>
<keyword evidence="7" id="KW-0812">Transmembrane</keyword>
<feature type="transmembrane region" description="Helical" evidence="7">
    <location>
        <begin position="176"/>
        <end position="197"/>
    </location>
</feature>
<feature type="region of interest" description="Disordered" evidence="6">
    <location>
        <begin position="83"/>
        <end position="137"/>
    </location>
</feature>
<keyword evidence="7" id="KW-1133">Transmembrane helix</keyword>
<keyword evidence="5" id="KW-0539">Nucleus</keyword>
<dbReference type="AlphaFoldDB" id="A0A6I8NAR0"/>
<dbReference type="PANTHER" id="PTHR14315">
    <property type="entry name" value="SPOT14 FAMILY MEMBER"/>
    <property type="match status" value="1"/>
</dbReference>
<comment type="subcellular location">
    <subcellularLocation>
        <location evidence="2">Cytoplasm</location>
    </subcellularLocation>
    <subcellularLocation>
        <location evidence="1">Nucleus</location>
    </subcellularLocation>
</comment>
<evidence type="ECO:0000256" key="3">
    <source>
        <dbReference type="ARBA" id="ARBA00009488"/>
    </source>
</evidence>
<evidence type="ECO:0000256" key="2">
    <source>
        <dbReference type="ARBA" id="ARBA00004496"/>
    </source>
</evidence>
<dbReference type="Ensembl" id="ENSOANT00000047104.1">
    <property type="protein sequence ID" value="ENSOANP00000038144.1"/>
    <property type="gene ID" value="ENSOANG00000048021.1"/>
</dbReference>
<evidence type="ECO:0008006" key="10">
    <source>
        <dbReference type="Google" id="ProtNLM"/>
    </source>
</evidence>
<dbReference type="InterPro" id="IPR053719">
    <property type="entry name" value="Lipogen_MT_Stabilize_sf"/>
</dbReference>
<keyword evidence="4" id="KW-0963">Cytoplasm</keyword>
<feature type="compositionally biased region" description="Basic and acidic residues" evidence="6">
    <location>
        <begin position="44"/>
        <end position="61"/>
    </location>
</feature>
<accession>A0A6I8NAR0</accession>
<evidence type="ECO:0000256" key="7">
    <source>
        <dbReference type="SAM" id="Phobius"/>
    </source>
</evidence>
<dbReference type="InterPro" id="IPR009786">
    <property type="entry name" value="Spot_14"/>
</dbReference>
<dbReference type="Bgee" id="ENSOANG00000048021">
    <property type="expression patterns" value="Expressed in brain and 8 other cell types or tissues"/>
</dbReference>
<evidence type="ECO:0000256" key="5">
    <source>
        <dbReference type="ARBA" id="ARBA00023242"/>
    </source>
</evidence>
<dbReference type="Pfam" id="PF07084">
    <property type="entry name" value="Spot_14"/>
    <property type="match status" value="1"/>
</dbReference>
<evidence type="ECO:0000313" key="8">
    <source>
        <dbReference type="Ensembl" id="ENSOANP00000038144.1"/>
    </source>
</evidence>
<feature type="compositionally biased region" description="Gly residues" evidence="6">
    <location>
        <begin position="360"/>
        <end position="382"/>
    </location>
</feature>
<dbReference type="GO" id="GO:0046890">
    <property type="term" value="P:regulation of lipid biosynthetic process"/>
    <property type="evidence" value="ECO:0000318"/>
    <property type="project" value="GO_Central"/>
</dbReference>
<gene>
    <name evidence="8" type="primary">MID1IP1</name>
</gene>
<dbReference type="InParanoid" id="A0A6I8NAR0"/>
<dbReference type="PANTHER" id="PTHR14315:SF16">
    <property type="entry name" value="MID1-INTERACTING PROTEIN 1"/>
    <property type="match status" value="1"/>
</dbReference>
<organism evidence="8 9">
    <name type="scientific">Ornithorhynchus anatinus</name>
    <name type="common">Duckbill platypus</name>
    <dbReference type="NCBI Taxonomy" id="9258"/>
    <lineage>
        <taxon>Eukaryota</taxon>
        <taxon>Metazoa</taxon>
        <taxon>Chordata</taxon>
        <taxon>Craniata</taxon>
        <taxon>Vertebrata</taxon>
        <taxon>Euteleostomi</taxon>
        <taxon>Mammalia</taxon>
        <taxon>Monotremata</taxon>
        <taxon>Ornithorhynchidae</taxon>
        <taxon>Ornithorhynchus</taxon>
    </lineage>
</organism>
<feature type="region of interest" description="Disordered" evidence="6">
    <location>
        <begin position="354"/>
        <end position="384"/>
    </location>
</feature>
<feature type="compositionally biased region" description="Low complexity" evidence="6">
    <location>
        <begin position="209"/>
        <end position="220"/>
    </location>
</feature>
<protein>
    <recommendedName>
        <fullName evidence="10">MID1 interacting protein 1</fullName>
    </recommendedName>
</protein>
<feature type="region of interest" description="Disordered" evidence="6">
    <location>
        <begin position="258"/>
        <end position="307"/>
    </location>
</feature>
<proteinExistence type="inferred from homology"/>
<dbReference type="GeneTree" id="ENSGT00500000044890"/>
<reference evidence="8" key="2">
    <citation type="submission" date="2025-08" db="UniProtKB">
        <authorList>
            <consortium name="Ensembl"/>
        </authorList>
    </citation>
    <scope>IDENTIFICATION</scope>
    <source>
        <strain evidence="8">Glennie</strain>
    </source>
</reference>
<dbReference type="Proteomes" id="UP000002279">
    <property type="component" value="Chromosome 18"/>
</dbReference>
<sequence>MLPLASSRCRGRFGLQNNPGMEAEGRSNPVCEQLIIKRGAARARSAEACRPAGKERGKGPEGGRGLRRMRGCGPHPALVCLPPPPGGAPAHARARPPPSTRGSRACVEGRSPAGARLPSARARESGRPGGGASRGRALSPAPAVLLAVTGSAAPARAAGGEGRGRAGPGRDRRGRLLVVLLLLLLLLLVLLGAVPGYKYGRCDGERVTAAASSSRPPAVAAGGGDGASAARAAGPCSRSLQPVLAAGRCPQPVQPVLAADPRSRSVPAAGPGAPGGGGAGGRRREGSAPRPGPARPVPSRPGAPRPAAAMMQLCDSSKQKHSLFHAMNGFIGAVNTMDQTVMVPSLLRDVPLLQPERAGRGGGPGGGPGPGAGSGPDGGPGGFFAPSRDMYSHYVLLKSIRHDIEWGVLQPPAQPDEARRGKDRPPDDGDGGGGPAGAEEDLEQQFHYHLRGLHTVLSKLTRKANVLTNRYKEEIGFGSWGN</sequence>
<feature type="region of interest" description="Disordered" evidence="6">
    <location>
        <begin position="411"/>
        <end position="439"/>
    </location>
</feature>
<dbReference type="GO" id="GO:0005634">
    <property type="term" value="C:nucleus"/>
    <property type="evidence" value="ECO:0007669"/>
    <property type="project" value="UniProtKB-SubCell"/>
</dbReference>